<dbReference type="EMBL" id="WMBQ01000001">
    <property type="protein sequence ID" value="MTD92718.1"/>
    <property type="molecule type" value="Genomic_DNA"/>
</dbReference>
<dbReference type="NCBIfam" id="TIGR02937">
    <property type="entry name" value="sigma70-ECF"/>
    <property type="match status" value="1"/>
</dbReference>
<dbReference type="Gene3D" id="1.10.1740.10">
    <property type="match status" value="1"/>
</dbReference>
<dbReference type="Proteomes" id="UP000440694">
    <property type="component" value="Unassembled WGS sequence"/>
</dbReference>
<dbReference type="InterPro" id="IPR013324">
    <property type="entry name" value="RNA_pol_sigma_r3/r4-like"/>
</dbReference>
<comment type="caution">
    <text evidence="7">The sequence shown here is derived from an EMBL/GenBank/DDBJ whole genome shotgun (WGS) entry which is preliminary data.</text>
</comment>
<comment type="similarity">
    <text evidence="1">Belongs to the sigma-70 factor family. ECF subfamily.</text>
</comment>
<keyword evidence="8" id="KW-1185">Reference proteome</keyword>
<feature type="domain" description="RNA polymerase sigma factor 70 region 4 type 2" evidence="6">
    <location>
        <begin position="110"/>
        <end position="161"/>
    </location>
</feature>
<dbReference type="SUPFAM" id="SSF88659">
    <property type="entry name" value="Sigma3 and sigma4 domains of RNA polymerase sigma factors"/>
    <property type="match status" value="1"/>
</dbReference>
<evidence type="ECO:0000256" key="4">
    <source>
        <dbReference type="ARBA" id="ARBA00023163"/>
    </source>
</evidence>
<dbReference type="PANTHER" id="PTHR43133:SF63">
    <property type="entry name" value="RNA POLYMERASE SIGMA FACTOR FECI-RELATED"/>
    <property type="match status" value="1"/>
</dbReference>
<dbReference type="InterPro" id="IPR014284">
    <property type="entry name" value="RNA_pol_sigma-70_dom"/>
</dbReference>
<dbReference type="InterPro" id="IPR013325">
    <property type="entry name" value="RNA_pol_sigma_r2"/>
</dbReference>
<dbReference type="GO" id="GO:0016987">
    <property type="term" value="F:sigma factor activity"/>
    <property type="evidence" value="ECO:0007669"/>
    <property type="project" value="UniProtKB-KW"/>
</dbReference>
<dbReference type="AlphaFoldDB" id="A0A6I3KDV1"/>
<evidence type="ECO:0000259" key="6">
    <source>
        <dbReference type="Pfam" id="PF08281"/>
    </source>
</evidence>
<proteinExistence type="inferred from homology"/>
<dbReference type="GO" id="GO:0003677">
    <property type="term" value="F:DNA binding"/>
    <property type="evidence" value="ECO:0007669"/>
    <property type="project" value="InterPro"/>
</dbReference>
<dbReference type="InterPro" id="IPR013249">
    <property type="entry name" value="RNA_pol_sigma70_r4_t2"/>
</dbReference>
<evidence type="ECO:0000313" key="7">
    <source>
        <dbReference type="EMBL" id="MTD92718.1"/>
    </source>
</evidence>
<evidence type="ECO:0000256" key="1">
    <source>
        <dbReference type="ARBA" id="ARBA00010641"/>
    </source>
</evidence>
<dbReference type="SUPFAM" id="SSF88946">
    <property type="entry name" value="Sigma2 domain of RNA polymerase sigma factors"/>
    <property type="match status" value="1"/>
</dbReference>
<evidence type="ECO:0000256" key="3">
    <source>
        <dbReference type="ARBA" id="ARBA00023082"/>
    </source>
</evidence>
<reference evidence="7 8" key="1">
    <citation type="submission" date="2019-11" db="EMBL/GenBank/DDBJ databases">
        <title>Identification of a novel strain.</title>
        <authorList>
            <person name="Xu Q."/>
            <person name="Wang G."/>
        </authorList>
    </citation>
    <scope>NUCLEOTIDE SEQUENCE [LARGE SCALE GENOMIC DNA]</scope>
    <source>
        <strain evidence="8">xq</strain>
    </source>
</reference>
<gene>
    <name evidence="7" type="ORF">GIW81_00020</name>
</gene>
<evidence type="ECO:0000313" key="8">
    <source>
        <dbReference type="Proteomes" id="UP000440694"/>
    </source>
</evidence>
<accession>A0A6I3KDV1</accession>
<sequence>MTEATWATLRAMLVERYTEFKLRLARRLGSMDLAAEALQETWLRLERPGHPGVLDRPDAYLFRVALNVAADRRDGDRRRLALSEIESLRHLDDDQIDPARIAESRAEIAELSRALDELPARCRAIFIASRLDELPHKLIAARHGISTRMVERELKRALEHCAERLGRHTRAVRHNGAKTVEAIESSQAPTKRPKASDD</sequence>
<organism evidence="7 8">
    <name type="scientific">Hyphomicrobium album</name>
    <dbReference type="NCBI Taxonomy" id="2665159"/>
    <lineage>
        <taxon>Bacteria</taxon>
        <taxon>Pseudomonadati</taxon>
        <taxon>Pseudomonadota</taxon>
        <taxon>Alphaproteobacteria</taxon>
        <taxon>Hyphomicrobiales</taxon>
        <taxon>Hyphomicrobiaceae</taxon>
        <taxon>Hyphomicrobium</taxon>
    </lineage>
</organism>
<dbReference type="Pfam" id="PF08281">
    <property type="entry name" value="Sigma70_r4_2"/>
    <property type="match status" value="1"/>
</dbReference>
<dbReference type="PANTHER" id="PTHR43133">
    <property type="entry name" value="RNA POLYMERASE ECF-TYPE SIGMA FACTO"/>
    <property type="match status" value="1"/>
</dbReference>
<dbReference type="InterPro" id="IPR039425">
    <property type="entry name" value="RNA_pol_sigma-70-like"/>
</dbReference>
<dbReference type="GO" id="GO:0006352">
    <property type="term" value="P:DNA-templated transcription initiation"/>
    <property type="evidence" value="ECO:0007669"/>
    <property type="project" value="InterPro"/>
</dbReference>
<protein>
    <submittedName>
        <fullName evidence="7">Sigma-70 family RNA polymerase sigma factor</fullName>
    </submittedName>
</protein>
<keyword evidence="3" id="KW-0731">Sigma factor</keyword>
<name>A0A6I3KDV1_9HYPH</name>
<dbReference type="Gene3D" id="1.10.10.10">
    <property type="entry name" value="Winged helix-like DNA-binding domain superfamily/Winged helix DNA-binding domain"/>
    <property type="match status" value="1"/>
</dbReference>
<evidence type="ECO:0000256" key="2">
    <source>
        <dbReference type="ARBA" id="ARBA00023015"/>
    </source>
</evidence>
<feature type="region of interest" description="Disordered" evidence="5">
    <location>
        <begin position="174"/>
        <end position="198"/>
    </location>
</feature>
<dbReference type="InterPro" id="IPR036388">
    <property type="entry name" value="WH-like_DNA-bd_sf"/>
</dbReference>
<evidence type="ECO:0000256" key="5">
    <source>
        <dbReference type="SAM" id="MobiDB-lite"/>
    </source>
</evidence>
<keyword evidence="2" id="KW-0805">Transcription regulation</keyword>
<dbReference type="RefSeq" id="WP_154737315.1">
    <property type="nucleotide sequence ID" value="NZ_WMBQ01000001.1"/>
</dbReference>
<keyword evidence="4" id="KW-0804">Transcription</keyword>